<keyword evidence="3" id="KW-1185">Reference proteome</keyword>
<protein>
    <submittedName>
        <fullName evidence="2">Uncharacterized protein</fullName>
    </submittedName>
</protein>
<evidence type="ECO:0000256" key="1">
    <source>
        <dbReference type="SAM" id="SignalP"/>
    </source>
</evidence>
<organism evidence="2 3">
    <name type="scientific">Winogradskyella marina</name>
    <dbReference type="NCBI Taxonomy" id="2785530"/>
    <lineage>
        <taxon>Bacteria</taxon>
        <taxon>Pseudomonadati</taxon>
        <taxon>Bacteroidota</taxon>
        <taxon>Flavobacteriia</taxon>
        <taxon>Flavobacteriales</taxon>
        <taxon>Flavobacteriaceae</taxon>
        <taxon>Winogradskyella</taxon>
    </lineage>
</organism>
<dbReference type="Proteomes" id="UP000611215">
    <property type="component" value="Unassembled WGS sequence"/>
</dbReference>
<feature type="chain" id="PRO_5046501729" evidence="1">
    <location>
        <begin position="20"/>
        <end position="214"/>
    </location>
</feature>
<feature type="signal peptide" evidence="1">
    <location>
        <begin position="1"/>
        <end position="19"/>
    </location>
</feature>
<sequence length="214" mass="24486">MKNTITIFTILLLSMTISAQEKAVTMKGDTINVYENGTWEKINKVKTITEIESTVEATVEIDEFSKSKKTRTESWSKFGKNKLGRTISGNLIRVDDLTVFTISYTGDLGCLSEYNSTIKVKLTNGEIIEFSQISDTDCGDYPTARFIPINKKQTKDPNFKDLLADNLEILKQFDWETIRIQGTEYYTDIIPNVSRKVEKPEQFFRQHIISADKK</sequence>
<dbReference type="RefSeq" id="WP_195871365.1">
    <property type="nucleotide sequence ID" value="NZ_JADOET010000006.1"/>
</dbReference>
<gene>
    <name evidence="2" type="ORF">ITJ86_09325</name>
</gene>
<evidence type="ECO:0000313" key="3">
    <source>
        <dbReference type="Proteomes" id="UP000611215"/>
    </source>
</evidence>
<name>A0ABS0EI32_9FLAO</name>
<comment type="caution">
    <text evidence="2">The sequence shown here is derived from an EMBL/GenBank/DDBJ whole genome shotgun (WGS) entry which is preliminary data.</text>
</comment>
<reference evidence="2 3" key="1">
    <citation type="submission" date="2020-11" db="EMBL/GenBank/DDBJ databases">
        <title>Winogradskyella marina sp. nov., isolated from marine sediment.</title>
        <authorList>
            <person name="Bo J."/>
            <person name="Wang S."/>
            <person name="Song X."/>
            <person name="Du Z."/>
        </authorList>
    </citation>
    <scope>NUCLEOTIDE SEQUENCE [LARGE SCALE GENOMIC DNA]</scope>
    <source>
        <strain evidence="2 3">F6397</strain>
    </source>
</reference>
<evidence type="ECO:0000313" key="2">
    <source>
        <dbReference type="EMBL" id="MBF8150096.1"/>
    </source>
</evidence>
<proteinExistence type="predicted"/>
<dbReference type="EMBL" id="JADOET010000006">
    <property type="protein sequence ID" value="MBF8150096.1"/>
    <property type="molecule type" value="Genomic_DNA"/>
</dbReference>
<keyword evidence="1" id="KW-0732">Signal</keyword>
<accession>A0ABS0EI32</accession>